<evidence type="ECO:0000259" key="6">
    <source>
        <dbReference type="Pfam" id="PF02900"/>
    </source>
</evidence>
<evidence type="ECO:0000313" key="8">
    <source>
        <dbReference type="Proteomes" id="UP000177515"/>
    </source>
</evidence>
<sequence>MRHAFPTLFVSHGAPTFALEPGLAGASLMALGAELPRPRAIVVVSPHWTTRGGVGVTASEAPATLHDFGGFPPALYQLGYPAPGLPAMAEEIRRLLSAAGWSSLADPRRGLDHGAWVPLLHLVPTADVPVLQVSLPMPLDPLGAWQLGRALRPLREAGVLLVGSGSLTHNLYEFRAARAPVEGYVERFARWTAHALQAADLDALLDYRNRAPEAERAHPTEEHILPLFVALGAAGEHYALRVLEGGVQHGVLAMDHYLFCPSTVPSAQDMLHAAIPS</sequence>
<gene>
    <name evidence="7" type="ORF">BKK80_09325</name>
</gene>
<comment type="cofactor">
    <cofactor evidence="1">
        <name>Zn(2+)</name>
        <dbReference type="ChEBI" id="CHEBI:29105"/>
    </cofactor>
</comment>
<dbReference type="EMBL" id="CP017754">
    <property type="protein sequence ID" value="AOZ06009.1"/>
    <property type="molecule type" value="Genomic_DNA"/>
</dbReference>
<feature type="domain" description="Extradiol ring-cleavage dioxygenase class III enzyme subunit B" evidence="6">
    <location>
        <begin position="35"/>
        <end position="237"/>
    </location>
</feature>
<accession>A0ABM6F476</accession>
<keyword evidence="8" id="KW-1185">Reference proteome</keyword>
<evidence type="ECO:0000256" key="2">
    <source>
        <dbReference type="ARBA" id="ARBA00007581"/>
    </source>
</evidence>
<dbReference type="Gene3D" id="3.40.830.10">
    <property type="entry name" value="LigB-like"/>
    <property type="match status" value="1"/>
</dbReference>
<dbReference type="Proteomes" id="UP000177515">
    <property type="component" value="Chromosome 1"/>
</dbReference>
<keyword evidence="3" id="KW-0479">Metal-binding</keyword>
<evidence type="ECO:0000256" key="5">
    <source>
        <dbReference type="ARBA" id="ARBA00023002"/>
    </source>
</evidence>
<dbReference type="GO" id="GO:0051213">
    <property type="term" value="F:dioxygenase activity"/>
    <property type="evidence" value="ECO:0007669"/>
    <property type="project" value="UniProtKB-KW"/>
</dbReference>
<proteinExistence type="inferred from homology"/>
<keyword evidence="4" id="KW-0862">Zinc</keyword>
<dbReference type="InterPro" id="IPR014436">
    <property type="entry name" value="Extradiol_dOase_DODA"/>
</dbReference>
<organism evidence="7 8">
    <name type="scientific">Cupriavidus malaysiensis</name>
    <dbReference type="NCBI Taxonomy" id="367825"/>
    <lineage>
        <taxon>Bacteria</taxon>
        <taxon>Pseudomonadati</taxon>
        <taxon>Pseudomonadota</taxon>
        <taxon>Betaproteobacteria</taxon>
        <taxon>Burkholderiales</taxon>
        <taxon>Burkholderiaceae</taxon>
        <taxon>Cupriavidus</taxon>
    </lineage>
</organism>
<reference evidence="7 8" key="1">
    <citation type="submission" date="2016-10" db="EMBL/GenBank/DDBJ databases">
        <title>Complete genome sequences of three Cupriavidus strains isolated from various Malaysian environments.</title>
        <authorList>
            <person name="Abdullah A.A.-A."/>
            <person name="Shafie N.A.H."/>
            <person name="Lau N.S."/>
        </authorList>
    </citation>
    <scope>NUCLEOTIDE SEQUENCE [LARGE SCALE GENOMIC DNA]</scope>
    <source>
        <strain evidence="7 8">USMAA1020</strain>
    </source>
</reference>
<dbReference type="PANTHER" id="PTHR30096:SF0">
    <property type="entry name" value="4,5-DOPA DIOXYGENASE EXTRADIOL-LIKE PROTEIN"/>
    <property type="match status" value="1"/>
</dbReference>
<comment type="similarity">
    <text evidence="2">Belongs to the DODA-type extradiol aromatic ring-opening dioxygenase family.</text>
</comment>
<dbReference type="PANTHER" id="PTHR30096">
    <property type="entry name" value="4,5-DOPA DIOXYGENASE EXTRADIOL-LIKE PROTEIN"/>
    <property type="match status" value="1"/>
</dbReference>
<protein>
    <submittedName>
        <fullName evidence="7">Dioxygenase</fullName>
    </submittedName>
</protein>
<keyword evidence="5" id="KW-0560">Oxidoreductase</keyword>
<dbReference type="InterPro" id="IPR004183">
    <property type="entry name" value="Xdiol_dOase_suB"/>
</dbReference>
<keyword evidence="7" id="KW-0223">Dioxygenase</keyword>
<dbReference type="PIRSF" id="PIRSF006157">
    <property type="entry name" value="Doxgns_DODA"/>
    <property type="match status" value="1"/>
</dbReference>
<evidence type="ECO:0000313" key="7">
    <source>
        <dbReference type="EMBL" id="AOZ06009.1"/>
    </source>
</evidence>
<name>A0ABM6F476_9BURK</name>
<evidence type="ECO:0000256" key="3">
    <source>
        <dbReference type="ARBA" id="ARBA00022723"/>
    </source>
</evidence>
<dbReference type="SUPFAM" id="SSF53213">
    <property type="entry name" value="LigB-like"/>
    <property type="match status" value="1"/>
</dbReference>
<dbReference type="Pfam" id="PF02900">
    <property type="entry name" value="LigB"/>
    <property type="match status" value="1"/>
</dbReference>
<evidence type="ECO:0000256" key="4">
    <source>
        <dbReference type="ARBA" id="ARBA00022833"/>
    </source>
</evidence>
<evidence type="ECO:0000256" key="1">
    <source>
        <dbReference type="ARBA" id="ARBA00001947"/>
    </source>
</evidence>
<dbReference type="RefSeq" id="WP_071069186.1">
    <property type="nucleotide sequence ID" value="NZ_CP017754.1"/>
</dbReference>
<dbReference type="CDD" id="cd07363">
    <property type="entry name" value="45_DOPA_Dioxygenase"/>
    <property type="match status" value="1"/>
</dbReference>